<dbReference type="EMBL" id="CAMXCT030001183">
    <property type="protein sequence ID" value="CAL4774925.1"/>
    <property type="molecule type" value="Genomic_DNA"/>
</dbReference>
<dbReference type="EMBL" id="CAMXCT010001183">
    <property type="protein sequence ID" value="CAI3987613.1"/>
    <property type="molecule type" value="Genomic_DNA"/>
</dbReference>
<sequence>MDEASHYGDHGEAVDVVLHPLKSELNFPYGPKEPLDGSSPRAFRWTLPMHLFEALFLAQAVLKNRGRLPSQAEAQLSGAQGTRYKEIAVGLSKRLAQGYAMKALQASPHLVLLEDAFFEEDSD</sequence>
<dbReference type="GO" id="GO:0016787">
    <property type="term" value="F:hydrolase activity"/>
    <property type="evidence" value="ECO:0007669"/>
    <property type="project" value="UniProtKB-KW"/>
</dbReference>
<dbReference type="AlphaFoldDB" id="A0A9P1CAJ5"/>
<evidence type="ECO:0000313" key="1">
    <source>
        <dbReference type="EMBL" id="CAI3987613.1"/>
    </source>
</evidence>
<evidence type="ECO:0000313" key="3">
    <source>
        <dbReference type="EMBL" id="CAL4774925.1"/>
    </source>
</evidence>
<proteinExistence type="predicted"/>
<organism evidence="1">
    <name type="scientific">Cladocopium goreaui</name>
    <dbReference type="NCBI Taxonomy" id="2562237"/>
    <lineage>
        <taxon>Eukaryota</taxon>
        <taxon>Sar</taxon>
        <taxon>Alveolata</taxon>
        <taxon>Dinophyceae</taxon>
        <taxon>Suessiales</taxon>
        <taxon>Symbiodiniaceae</taxon>
        <taxon>Cladocopium</taxon>
    </lineage>
</organism>
<keyword evidence="4" id="KW-1185">Reference proteome</keyword>
<name>A0A9P1CAJ5_9DINO</name>
<dbReference type="OrthoDB" id="10581167at2759"/>
<evidence type="ECO:0000313" key="2">
    <source>
        <dbReference type="EMBL" id="CAL1140988.1"/>
    </source>
</evidence>
<accession>A0A9P1CAJ5</accession>
<keyword evidence="3" id="KW-0378">Hydrolase</keyword>
<dbReference type="Proteomes" id="UP001152797">
    <property type="component" value="Unassembled WGS sequence"/>
</dbReference>
<comment type="caution">
    <text evidence="1">The sequence shown here is derived from an EMBL/GenBank/DDBJ whole genome shotgun (WGS) entry which is preliminary data.</text>
</comment>
<reference evidence="2" key="2">
    <citation type="submission" date="2024-04" db="EMBL/GenBank/DDBJ databases">
        <authorList>
            <person name="Chen Y."/>
            <person name="Shah S."/>
            <person name="Dougan E. K."/>
            <person name="Thang M."/>
            <person name="Chan C."/>
        </authorList>
    </citation>
    <scope>NUCLEOTIDE SEQUENCE [LARGE SCALE GENOMIC DNA]</scope>
</reference>
<reference evidence="1" key="1">
    <citation type="submission" date="2022-10" db="EMBL/GenBank/DDBJ databases">
        <authorList>
            <person name="Chen Y."/>
            <person name="Dougan E. K."/>
            <person name="Chan C."/>
            <person name="Rhodes N."/>
            <person name="Thang M."/>
        </authorList>
    </citation>
    <scope>NUCLEOTIDE SEQUENCE</scope>
</reference>
<gene>
    <name evidence="1" type="ORF">C1SCF055_LOCUS14868</name>
</gene>
<protein>
    <submittedName>
        <fullName evidence="3">Ubiquitinyl hydrolase 1</fullName>
    </submittedName>
</protein>
<evidence type="ECO:0000313" key="4">
    <source>
        <dbReference type="Proteomes" id="UP001152797"/>
    </source>
</evidence>
<dbReference type="EMBL" id="CAMXCT020001183">
    <property type="protein sequence ID" value="CAL1140988.1"/>
    <property type="molecule type" value="Genomic_DNA"/>
</dbReference>